<dbReference type="Pfam" id="PF01496">
    <property type="entry name" value="V_ATPase_I"/>
    <property type="match status" value="1"/>
</dbReference>
<feature type="transmembrane region" description="Helical" evidence="8">
    <location>
        <begin position="402"/>
        <end position="421"/>
    </location>
</feature>
<proteinExistence type="inferred from homology"/>
<evidence type="ECO:0000256" key="1">
    <source>
        <dbReference type="ARBA" id="ARBA00004141"/>
    </source>
</evidence>
<feature type="transmembrane region" description="Helical" evidence="8">
    <location>
        <begin position="474"/>
        <end position="494"/>
    </location>
</feature>
<evidence type="ECO:0000313" key="10">
    <source>
        <dbReference type="Proteomes" id="UP000184032"/>
    </source>
</evidence>
<feature type="transmembrane region" description="Helical" evidence="8">
    <location>
        <begin position="367"/>
        <end position="390"/>
    </location>
</feature>
<keyword evidence="7 8" id="KW-0472">Membrane</keyword>
<dbReference type="GO" id="GO:0033179">
    <property type="term" value="C:proton-transporting V-type ATPase, V0 domain"/>
    <property type="evidence" value="ECO:0007669"/>
    <property type="project" value="InterPro"/>
</dbReference>
<evidence type="ECO:0000256" key="5">
    <source>
        <dbReference type="ARBA" id="ARBA00022989"/>
    </source>
</evidence>
<dbReference type="EMBL" id="FQXI01000008">
    <property type="protein sequence ID" value="SHH41208.1"/>
    <property type="molecule type" value="Genomic_DNA"/>
</dbReference>
<sequence>MAVEKMKKMNIVGDLSVMDNVIIDILKTKKVNIINAQLEIDNNEFTFNLEKQKDLEKVLELNNIVPFERDESKDVIVKEARELMEFFGFDSIESKYIDNVDGDIDFENYYEELKPKVDRLNEINRILKNNERIETNYTLFENVDIDISNLTNLEYFNVRFGILDREARLKLKKNYGNIIALIFHTGTIEKSEVFLAIYPKEVTNEIDRILRSLNWQDVDIAGQYKGTAQEILSKYSKESDLLLEEKKEIESYRDKLILDSEDTIKKVLARMLLSEKIEEVKKHMVRSKKYFYLSGWIGVTDYEEIKDKLSKYKNLTFIFEEPDEKKITPPTKLKNNSFFRPFEMLLKMYGVPNYGEIDPTTFLGITYMILFGSMFGDVGQGAVFLIGGIIISKKINKGFGAILTRLGISSMIFGVLYGSVFGSEELIPALWMRPFDNINQVLIISVAFGIVLLSISYFLGFINKFKAGNIEELLFGKDGICGFIIFLLMTNLGVGYMAGISIVPTKISVGVILVALVLMIFKRPLAQKIMKQKVSYENGDVSGYYIEGSFSLIEALISILSNIISFIRVGAFAINHVGLFLAFQTIGEMTGSAVGNFIALLFGNILIIGLEGLIVFIQSLRLEYYEMFSKYYTGDGYEFVPAKVDLEEK</sequence>
<evidence type="ECO:0000256" key="3">
    <source>
        <dbReference type="ARBA" id="ARBA00022448"/>
    </source>
</evidence>
<keyword evidence="3" id="KW-0813">Transport</keyword>
<dbReference type="AlphaFoldDB" id="A0A1M5SSC7"/>
<dbReference type="OrthoDB" id="9803814at2"/>
<evidence type="ECO:0000256" key="7">
    <source>
        <dbReference type="ARBA" id="ARBA00023136"/>
    </source>
</evidence>
<dbReference type="GO" id="GO:0051117">
    <property type="term" value="F:ATPase binding"/>
    <property type="evidence" value="ECO:0007669"/>
    <property type="project" value="TreeGrafter"/>
</dbReference>
<keyword evidence="10" id="KW-1185">Reference proteome</keyword>
<dbReference type="GO" id="GO:0007035">
    <property type="term" value="P:vacuolar acidification"/>
    <property type="evidence" value="ECO:0007669"/>
    <property type="project" value="TreeGrafter"/>
</dbReference>
<dbReference type="STRING" id="1120995.SAMN02745245_01268"/>
<dbReference type="PANTHER" id="PTHR11629">
    <property type="entry name" value="VACUOLAR PROTON ATPASES"/>
    <property type="match status" value="1"/>
</dbReference>
<gene>
    <name evidence="9" type="ORF">SAMN02745245_01268</name>
</gene>
<dbReference type="GO" id="GO:0016471">
    <property type="term" value="C:vacuolar proton-transporting V-type ATPase complex"/>
    <property type="evidence" value="ECO:0007669"/>
    <property type="project" value="TreeGrafter"/>
</dbReference>
<evidence type="ECO:0000256" key="8">
    <source>
        <dbReference type="SAM" id="Phobius"/>
    </source>
</evidence>
<comment type="similarity">
    <text evidence="2">Belongs to the V-ATPase 116 kDa subunit family.</text>
</comment>
<comment type="subcellular location">
    <subcellularLocation>
        <location evidence="1">Membrane</location>
        <topology evidence="1">Multi-pass membrane protein</topology>
    </subcellularLocation>
</comment>
<evidence type="ECO:0000256" key="2">
    <source>
        <dbReference type="ARBA" id="ARBA00009904"/>
    </source>
</evidence>
<name>A0A1M5SSC7_9FIRM</name>
<feature type="transmembrane region" description="Helical" evidence="8">
    <location>
        <begin position="593"/>
        <end position="617"/>
    </location>
</feature>
<feature type="transmembrane region" description="Helical" evidence="8">
    <location>
        <begin position="441"/>
        <end position="462"/>
    </location>
</feature>
<organism evidence="9 10">
    <name type="scientific">Anaerosphaera aminiphila DSM 21120</name>
    <dbReference type="NCBI Taxonomy" id="1120995"/>
    <lineage>
        <taxon>Bacteria</taxon>
        <taxon>Bacillati</taxon>
        <taxon>Bacillota</taxon>
        <taxon>Tissierellia</taxon>
        <taxon>Tissierellales</taxon>
        <taxon>Peptoniphilaceae</taxon>
        <taxon>Anaerosphaera</taxon>
    </lineage>
</organism>
<evidence type="ECO:0000256" key="6">
    <source>
        <dbReference type="ARBA" id="ARBA00023065"/>
    </source>
</evidence>
<protein>
    <submittedName>
        <fullName evidence="9">V/A-type H+-transporting ATPase subunit I</fullName>
    </submittedName>
</protein>
<evidence type="ECO:0000313" key="9">
    <source>
        <dbReference type="EMBL" id="SHH41208.1"/>
    </source>
</evidence>
<feature type="transmembrane region" description="Helical" evidence="8">
    <location>
        <begin position="500"/>
        <end position="521"/>
    </location>
</feature>
<dbReference type="RefSeq" id="WP_073184795.1">
    <property type="nucleotide sequence ID" value="NZ_FQXI01000008.1"/>
</dbReference>
<feature type="transmembrane region" description="Helical" evidence="8">
    <location>
        <begin position="566"/>
        <end position="587"/>
    </location>
</feature>
<reference evidence="9 10" key="1">
    <citation type="submission" date="2016-11" db="EMBL/GenBank/DDBJ databases">
        <authorList>
            <person name="Jaros S."/>
            <person name="Januszkiewicz K."/>
            <person name="Wedrychowicz H."/>
        </authorList>
    </citation>
    <scope>NUCLEOTIDE SEQUENCE [LARGE SCALE GENOMIC DNA]</scope>
    <source>
        <strain evidence="9 10">DSM 21120</strain>
    </source>
</reference>
<evidence type="ECO:0000256" key="4">
    <source>
        <dbReference type="ARBA" id="ARBA00022692"/>
    </source>
</evidence>
<keyword evidence="4 8" id="KW-0812">Transmembrane</keyword>
<keyword evidence="5 8" id="KW-1133">Transmembrane helix</keyword>
<dbReference type="Proteomes" id="UP000184032">
    <property type="component" value="Unassembled WGS sequence"/>
</dbReference>
<dbReference type="PANTHER" id="PTHR11629:SF63">
    <property type="entry name" value="V-TYPE PROTON ATPASE SUBUNIT A"/>
    <property type="match status" value="1"/>
</dbReference>
<dbReference type="GO" id="GO:0046961">
    <property type="term" value="F:proton-transporting ATPase activity, rotational mechanism"/>
    <property type="evidence" value="ECO:0007669"/>
    <property type="project" value="InterPro"/>
</dbReference>
<dbReference type="InterPro" id="IPR002490">
    <property type="entry name" value="V-ATPase_116kDa_su"/>
</dbReference>
<keyword evidence="6" id="KW-0406">Ion transport</keyword>
<accession>A0A1M5SSC7</accession>